<dbReference type="AlphaFoldDB" id="A0A918CMJ9"/>
<accession>A0A918CMJ9</accession>
<dbReference type="Proteomes" id="UP000610303">
    <property type="component" value="Unassembled WGS sequence"/>
</dbReference>
<name>A0A918CMJ9_AGRME</name>
<keyword evidence="3" id="KW-1185">Reference proteome</keyword>
<dbReference type="Pfam" id="PF07561">
    <property type="entry name" value="DUF1540"/>
    <property type="match status" value="2"/>
</dbReference>
<evidence type="ECO:0000313" key="3">
    <source>
        <dbReference type="Proteomes" id="UP000610303"/>
    </source>
</evidence>
<comment type="caution">
    <text evidence="2">The sequence shown here is derived from an EMBL/GenBank/DDBJ whole genome shotgun (WGS) entry which is preliminary data.</text>
</comment>
<dbReference type="EMBL" id="BMRJ01000002">
    <property type="protein sequence ID" value="GGR31461.1"/>
    <property type="molecule type" value="Genomic_DNA"/>
</dbReference>
<dbReference type="InterPro" id="IPR011437">
    <property type="entry name" value="DUF1540"/>
</dbReference>
<feature type="domain" description="DUF1540" evidence="1">
    <location>
        <begin position="113"/>
        <end position="145"/>
    </location>
</feature>
<proteinExistence type="predicted"/>
<reference evidence="2" key="1">
    <citation type="journal article" date="2014" name="Int. J. Syst. Evol. Microbiol.">
        <title>Complete genome sequence of Corynebacterium casei LMG S-19264T (=DSM 44701T), isolated from a smear-ripened cheese.</title>
        <authorList>
            <consortium name="US DOE Joint Genome Institute (JGI-PGF)"/>
            <person name="Walter F."/>
            <person name="Albersmeier A."/>
            <person name="Kalinowski J."/>
            <person name="Ruckert C."/>
        </authorList>
    </citation>
    <scope>NUCLEOTIDE SEQUENCE</scope>
    <source>
        <strain evidence="2">JCM 3346</strain>
    </source>
</reference>
<evidence type="ECO:0000259" key="1">
    <source>
        <dbReference type="Pfam" id="PF07561"/>
    </source>
</evidence>
<feature type="domain" description="DUF1540" evidence="1">
    <location>
        <begin position="61"/>
        <end position="94"/>
    </location>
</feature>
<evidence type="ECO:0000313" key="2">
    <source>
        <dbReference type="EMBL" id="GGR31461.1"/>
    </source>
</evidence>
<sequence>MPPSSRGGKGEAILIKKSGLICGKTPRDAWRDRRRRSSIARNETTEADMSMTLDELPRVTECSVAGCSYNDHSHCHAAAVTIGGSVGDAECATFIPLSAKGGLDKVVTHVGACQRAECVHNEQLECSAPAVRIGAGADDADCLTYEVR</sequence>
<reference evidence="2" key="2">
    <citation type="submission" date="2020-09" db="EMBL/GenBank/DDBJ databases">
        <authorList>
            <person name="Sun Q."/>
            <person name="Ohkuma M."/>
        </authorList>
    </citation>
    <scope>NUCLEOTIDE SEQUENCE</scope>
    <source>
        <strain evidence="2">JCM 3346</strain>
    </source>
</reference>
<protein>
    <recommendedName>
        <fullName evidence="1">DUF1540 domain-containing protein</fullName>
    </recommendedName>
</protein>
<organism evidence="2 3">
    <name type="scientific">Agromyces mediolanus</name>
    <name type="common">Corynebacterium mediolanum</name>
    <dbReference type="NCBI Taxonomy" id="41986"/>
    <lineage>
        <taxon>Bacteria</taxon>
        <taxon>Bacillati</taxon>
        <taxon>Actinomycetota</taxon>
        <taxon>Actinomycetes</taxon>
        <taxon>Micrococcales</taxon>
        <taxon>Microbacteriaceae</taxon>
        <taxon>Agromyces</taxon>
    </lineage>
</organism>
<gene>
    <name evidence="2" type="ORF">GCM10010196_27170</name>
</gene>